<dbReference type="InterPro" id="IPR004864">
    <property type="entry name" value="LEA_2"/>
</dbReference>
<dbReference type="EMBL" id="JBHSAF010000001">
    <property type="protein sequence ID" value="MFC3912437.1"/>
    <property type="molecule type" value="Genomic_DNA"/>
</dbReference>
<keyword evidence="1" id="KW-0732">Signal</keyword>
<feature type="signal peptide" evidence="1">
    <location>
        <begin position="1"/>
        <end position="24"/>
    </location>
</feature>
<feature type="chain" id="PRO_5046241460" evidence="1">
    <location>
        <begin position="25"/>
        <end position="153"/>
    </location>
</feature>
<dbReference type="Gene3D" id="2.60.40.1820">
    <property type="match status" value="1"/>
</dbReference>
<proteinExistence type="predicted"/>
<accession>A0ABV8CKI8</accession>
<sequence length="153" mass="16403">MRYRLILIPLLVLLAACSSLNQLKAPNATVTAVRPIQGKGMLPDFAIDLHLTNPNDQALSLRGASYTLSIDDQQLVSGVASKLPTLRAYGEADVTLTATPDVLGTLGLAQKLLQSQNISQLRYKFTARLDLAALLPDLVIEKEGALSLPAGKR</sequence>
<dbReference type="SMART" id="SM00769">
    <property type="entry name" value="WHy"/>
    <property type="match status" value="1"/>
</dbReference>
<dbReference type="InterPro" id="IPR013990">
    <property type="entry name" value="WHy-dom"/>
</dbReference>
<evidence type="ECO:0000313" key="4">
    <source>
        <dbReference type="Proteomes" id="UP001595692"/>
    </source>
</evidence>
<evidence type="ECO:0000313" key="3">
    <source>
        <dbReference type="EMBL" id="MFC3912437.1"/>
    </source>
</evidence>
<evidence type="ECO:0000259" key="2">
    <source>
        <dbReference type="SMART" id="SM00769"/>
    </source>
</evidence>
<evidence type="ECO:0000256" key="1">
    <source>
        <dbReference type="SAM" id="SignalP"/>
    </source>
</evidence>
<name>A0ABV8CKI8_9GAMM</name>
<dbReference type="Pfam" id="PF03168">
    <property type="entry name" value="LEA_2"/>
    <property type="match status" value="1"/>
</dbReference>
<comment type="caution">
    <text evidence="3">The sequence shown here is derived from an EMBL/GenBank/DDBJ whole genome shotgun (WGS) entry which is preliminary data.</text>
</comment>
<organism evidence="3 4">
    <name type="scientific">Pseudaeromonas sharmana</name>
    <dbReference type="NCBI Taxonomy" id="328412"/>
    <lineage>
        <taxon>Bacteria</taxon>
        <taxon>Pseudomonadati</taxon>
        <taxon>Pseudomonadota</taxon>
        <taxon>Gammaproteobacteria</taxon>
        <taxon>Aeromonadales</taxon>
        <taxon>Aeromonadaceae</taxon>
        <taxon>Pseudaeromonas</taxon>
    </lineage>
</organism>
<dbReference type="Proteomes" id="UP001595692">
    <property type="component" value="Unassembled WGS sequence"/>
</dbReference>
<protein>
    <submittedName>
        <fullName evidence="3">LEA type 2 family protein</fullName>
    </submittedName>
</protein>
<keyword evidence="4" id="KW-1185">Reference proteome</keyword>
<dbReference type="SUPFAM" id="SSF117070">
    <property type="entry name" value="LEA14-like"/>
    <property type="match status" value="1"/>
</dbReference>
<dbReference type="PROSITE" id="PS51257">
    <property type="entry name" value="PROKAR_LIPOPROTEIN"/>
    <property type="match status" value="1"/>
</dbReference>
<gene>
    <name evidence="3" type="ORF">ACFOSS_03015</name>
</gene>
<dbReference type="RefSeq" id="WP_377150544.1">
    <property type="nucleotide sequence ID" value="NZ_JBHSAF010000001.1"/>
</dbReference>
<reference evidence="4" key="1">
    <citation type="journal article" date="2019" name="Int. J. Syst. Evol. Microbiol.">
        <title>The Global Catalogue of Microorganisms (GCM) 10K type strain sequencing project: providing services to taxonomists for standard genome sequencing and annotation.</title>
        <authorList>
            <consortium name="The Broad Institute Genomics Platform"/>
            <consortium name="The Broad Institute Genome Sequencing Center for Infectious Disease"/>
            <person name="Wu L."/>
            <person name="Ma J."/>
        </authorList>
    </citation>
    <scope>NUCLEOTIDE SEQUENCE [LARGE SCALE GENOMIC DNA]</scope>
    <source>
        <strain evidence="4">CCUG 54939</strain>
    </source>
</reference>
<feature type="domain" description="Water stress and hypersensitive response" evidence="2">
    <location>
        <begin position="28"/>
        <end position="149"/>
    </location>
</feature>